<comment type="caution">
    <text evidence="1">The sequence shown here is derived from an EMBL/GenBank/DDBJ whole genome shotgun (WGS) entry which is preliminary data.</text>
</comment>
<dbReference type="OrthoDB" id="5556754at2759"/>
<dbReference type="AlphaFoldDB" id="A0A9W8GRB5"/>
<organism evidence="1 2">
    <name type="scientific">Coemansia pectinata</name>
    <dbReference type="NCBI Taxonomy" id="1052879"/>
    <lineage>
        <taxon>Eukaryota</taxon>
        <taxon>Fungi</taxon>
        <taxon>Fungi incertae sedis</taxon>
        <taxon>Zoopagomycota</taxon>
        <taxon>Kickxellomycotina</taxon>
        <taxon>Kickxellomycetes</taxon>
        <taxon>Kickxellales</taxon>
        <taxon>Kickxellaceae</taxon>
        <taxon>Coemansia</taxon>
    </lineage>
</organism>
<protein>
    <submittedName>
        <fullName evidence="1">Uncharacterized protein</fullName>
    </submittedName>
</protein>
<dbReference type="EMBL" id="JANBUH010001613">
    <property type="protein sequence ID" value="KAJ2743881.1"/>
    <property type="molecule type" value="Genomic_DNA"/>
</dbReference>
<proteinExistence type="predicted"/>
<evidence type="ECO:0000313" key="1">
    <source>
        <dbReference type="EMBL" id="KAJ2743881.1"/>
    </source>
</evidence>
<evidence type="ECO:0000313" key="2">
    <source>
        <dbReference type="Proteomes" id="UP001140011"/>
    </source>
</evidence>
<reference evidence="1" key="1">
    <citation type="submission" date="2022-07" db="EMBL/GenBank/DDBJ databases">
        <title>Phylogenomic reconstructions and comparative analyses of Kickxellomycotina fungi.</title>
        <authorList>
            <person name="Reynolds N.K."/>
            <person name="Stajich J.E."/>
            <person name="Barry K."/>
            <person name="Grigoriev I.V."/>
            <person name="Crous P."/>
            <person name="Smith M.E."/>
        </authorList>
    </citation>
    <scope>NUCLEOTIDE SEQUENCE</scope>
    <source>
        <strain evidence="1">BCRC 34297</strain>
    </source>
</reference>
<keyword evidence="2" id="KW-1185">Reference proteome</keyword>
<name>A0A9W8GRB5_9FUNG</name>
<dbReference type="Proteomes" id="UP001140011">
    <property type="component" value="Unassembled WGS sequence"/>
</dbReference>
<gene>
    <name evidence="1" type="ORF">GGI19_006655</name>
</gene>
<accession>A0A9W8GRB5</accession>
<sequence length="346" mass="37796">MALTGPGASANTLDALPHLPPTVATTATEIIPAALDTSFTTGARAAALDNSKVMAPPAKRQRTGILYDSNGNLVTRADLSKVCGPFPFLPLSRVCALYRRIFRHPLVPDVRDLRALRQTLEEMEGFRSLSVQVKSADSDRTVDLTFLQRDGSEFVTLRQQTRTRLSLPRGFGAPIPEPLMCYSLAMLGCMPIGNLSRTVLTSMFQTITGSGLGSLRVVSSSGTNLMSTLDPCEMVGNWLRSLCRYIMEGGSVKRILGEAATCHKAYIGKCLAKGSTKRKTRTHMDPAGEVAKKMLEDDQHNSRILLGICQSDFVILLKYLPDQMEGEDEDLLVHLRNVSDSLLNQP</sequence>